<dbReference type="RefSeq" id="WP_119793127.1">
    <property type="nucleotide sequence ID" value="NZ_QYZD01000006.1"/>
</dbReference>
<dbReference type="PROSITE" id="PS51257">
    <property type="entry name" value="PROKAR_LIPOPROTEIN"/>
    <property type="match status" value="1"/>
</dbReference>
<dbReference type="EMBL" id="QYZD01000006">
    <property type="protein sequence ID" value="RJG24631.1"/>
    <property type="molecule type" value="Genomic_DNA"/>
</dbReference>
<accession>A0A3A3GK29</accession>
<feature type="transmembrane region" description="Helical" evidence="1">
    <location>
        <begin position="6"/>
        <end position="23"/>
    </location>
</feature>
<proteinExistence type="predicted"/>
<dbReference type="OrthoDB" id="2082320at2"/>
<sequence length="184" mass="20844">MAKGIITLFAAVIACYLMFLYPLGASYQQQAQLAYTLAYSSVTGFVDAVRDKGFITPTMINDLNAQLSQSGYVFDLEIEHGIKKYNPIHTDPADAGTFQARFEVYYDFYYTDDLNRVLFPDTSAPLTDPDRVYYLKAGDIFRVVVKNVNETNAALVRSFLTRTLPDDMARIYIPYGGMVRNEDY</sequence>
<dbReference type="AlphaFoldDB" id="A0A3A3GK29"/>
<keyword evidence="1" id="KW-1133">Transmembrane helix</keyword>
<evidence type="ECO:0000256" key="1">
    <source>
        <dbReference type="SAM" id="Phobius"/>
    </source>
</evidence>
<name>A0A3A3GK29_PANTH</name>
<evidence type="ECO:0000313" key="2">
    <source>
        <dbReference type="EMBL" id="RJG24631.1"/>
    </source>
</evidence>
<organism evidence="2 3">
    <name type="scientific">Paenibacillus thiaminolyticus</name>
    <name type="common">Bacillus thiaminolyticus</name>
    <dbReference type="NCBI Taxonomy" id="49283"/>
    <lineage>
        <taxon>Bacteria</taxon>
        <taxon>Bacillati</taxon>
        <taxon>Bacillota</taxon>
        <taxon>Bacilli</taxon>
        <taxon>Bacillales</taxon>
        <taxon>Paenibacillaceae</taxon>
        <taxon>Paenibacillus</taxon>
    </lineage>
</organism>
<evidence type="ECO:0000313" key="3">
    <source>
        <dbReference type="Proteomes" id="UP000266177"/>
    </source>
</evidence>
<protein>
    <submittedName>
        <fullName evidence="2">Uncharacterized protein</fullName>
    </submittedName>
</protein>
<gene>
    <name evidence="2" type="ORF">DQX05_09950</name>
</gene>
<reference evidence="2 3" key="1">
    <citation type="submission" date="2018-09" db="EMBL/GenBank/DDBJ databases">
        <title>Paenibacillus SK2017-BO5.</title>
        <authorList>
            <person name="Piskunova J.V."/>
            <person name="Dubiley S.A."/>
            <person name="Severinov K.V."/>
        </authorList>
    </citation>
    <scope>NUCLEOTIDE SEQUENCE [LARGE SCALE GENOMIC DNA]</scope>
    <source>
        <strain evidence="2 3">BO5</strain>
    </source>
</reference>
<dbReference type="Proteomes" id="UP000266177">
    <property type="component" value="Unassembled WGS sequence"/>
</dbReference>
<keyword evidence="1" id="KW-0812">Transmembrane</keyword>
<comment type="caution">
    <text evidence="2">The sequence shown here is derived from an EMBL/GenBank/DDBJ whole genome shotgun (WGS) entry which is preliminary data.</text>
</comment>
<keyword evidence="1" id="KW-0472">Membrane</keyword>